<dbReference type="Proteomes" id="UP000242474">
    <property type="component" value="Unassembled WGS sequence"/>
</dbReference>
<dbReference type="STRING" id="763665.A0A2G5BES4"/>
<organism evidence="9 10">
    <name type="scientific">Coemansia reversa (strain ATCC 12441 / NRRL 1564)</name>
    <dbReference type="NCBI Taxonomy" id="763665"/>
    <lineage>
        <taxon>Eukaryota</taxon>
        <taxon>Fungi</taxon>
        <taxon>Fungi incertae sedis</taxon>
        <taxon>Zoopagomycota</taxon>
        <taxon>Kickxellomycotina</taxon>
        <taxon>Kickxellomycetes</taxon>
        <taxon>Kickxellales</taxon>
        <taxon>Kickxellaceae</taxon>
        <taxon>Coemansia</taxon>
    </lineage>
</organism>
<keyword evidence="4" id="KW-0256">Endoplasmic reticulum</keyword>
<feature type="transmembrane region" description="Helical" evidence="8">
    <location>
        <begin position="12"/>
        <end position="33"/>
    </location>
</feature>
<evidence type="ECO:0008006" key="11">
    <source>
        <dbReference type="Google" id="ProtNLM"/>
    </source>
</evidence>
<keyword evidence="10" id="KW-1185">Reference proteome</keyword>
<keyword evidence="6" id="KW-0443">Lipid metabolism</keyword>
<protein>
    <recommendedName>
        <fullName evidence="11">Fat storage-inducing transmembrane protein 1</fullName>
    </recommendedName>
</protein>
<dbReference type="GO" id="GO:0005789">
    <property type="term" value="C:endoplasmic reticulum membrane"/>
    <property type="evidence" value="ECO:0007669"/>
    <property type="project" value="UniProtKB-SubCell"/>
</dbReference>
<dbReference type="GO" id="GO:0008654">
    <property type="term" value="P:phospholipid biosynthetic process"/>
    <property type="evidence" value="ECO:0007669"/>
    <property type="project" value="TreeGrafter"/>
</dbReference>
<dbReference type="PANTHER" id="PTHR23129:SF0">
    <property type="entry name" value="ACYL-COENZYME A DIPHOSPHATASE FITM2"/>
    <property type="match status" value="1"/>
</dbReference>
<evidence type="ECO:0000313" key="9">
    <source>
        <dbReference type="EMBL" id="PIA17503.1"/>
    </source>
</evidence>
<evidence type="ECO:0000313" key="10">
    <source>
        <dbReference type="Proteomes" id="UP000242474"/>
    </source>
</evidence>
<feature type="transmembrane region" description="Helical" evidence="8">
    <location>
        <begin position="156"/>
        <end position="181"/>
    </location>
</feature>
<comment type="subcellular location">
    <subcellularLocation>
        <location evidence="1">Endoplasmic reticulum membrane</location>
        <topology evidence="1">Multi-pass membrane protein</topology>
    </subcellularLocation>
</comment>
<feature type="transmembrane region" description="Helical" evidence="8">
    <location>
        <begin position="45"/>
        <end position="63"/>
    </location>
</feature>
<evidence type="ECO:0000256" key="8">
    <source>
        <dbReference type="SAM" id="Phobius"/>
    </source>
</evidence>
<name>A0A2G5BES4_COERN</name>
<dbReference type="GO" id="GO:0010945">
    <property type="term" value="F:coenzyme A diphosphatase activity"/>
    <property type="evidence" value="ECO:0007669"/>
    <property type="project" value="InterPro"/>
</dbReference>
<evidence type="ECO:0000256" key="4">
    <source>
        <dbReference type="ARBA" id="ARBA00022824"/>
    </source>
</evidence>
<evidence type="ECO:0000256" key="3">
    <source>
        <dbReference type="ARBA" id="ARBA00022801"/>
    </source>
</evidence>
<keyword evidence="3" id="KW-0378">Hydrolase</keyword>
<accession>A0A2G5BES4</accession>
<sequence>WWASKRSLFNVYVAKAAWGWTTAIFLSALVLCAPARSSSATTGAVLRYVLATLYWIALVRWFFGPPLFDRVFVHTGGSCHFPQPNAAPTPLPVASMQLCRSAGGSWAGGHDVSGHCFLLIHSALLLTEEALVPLWFAGQRVRQGRWHTVRGSVRWVVLVATLALVCLWLFMLYVTACYFHHVNELLS</sequence>
<evidence type="ECO:0000256" key="2">
    <source>
        <dbReference type="ARBA" id="ARBA00022692"/>
    </source>
</evidence>
<keyword evidence="5 8" id="KW-1133">Transmembrane helix</keyword>
<keyword evidence="2 8" id="KW-0812">Transmembrane</keyword>
<dbReference type="GO" id="GO:0019915">
    <property type="term" value="P:lipid storage"/>
    <property type="evidence" value="ECO:0007669"/>
    <property type="project" value="InterPro"/>
</dbReference>
<reference evidence="9 10" key="1">
    <citation type="journal article" date="2015" name="Genome Biol. Evol.">
        <title>Phylogenomic analyses indicate that early fungi evolved digesting cell walls of algal ancestors of land plants.</title>
        <authorList>
            <person name="Chang Y."/>
            <person name="Wang S."/>
            <person name="Sekimoto S."/>
            <person name="Aerts A.L."/>
            <person name="Choi C."/>
            <person name="Clum A."/>
            <person name="LaButti K.M."/>
            <person name="Lindquist E.A."/>
            <person name="Yee Ngan C."/>
            <person name="Ohm R.A."/>
            <person name="Salamov A.A."/>
            <person name="Grigoriev I.V."/>
            <person name="Spatafora J.W."/>
            <person name="Berbee M.L."/>
        </authorList>
    </citation>
    <scope>NUCLEOTIDE SEQUENCE [LARGE SCALE GENOMIC DNA]</scope>
    <source>
        <strain evidence="9 10">NRRL 1564</strain>
    </source>
</reference>
<dbReference type="PANTHER" id="PTHR23129">
    <property type="entry name" value="ACYL-COENZYME A DIPHOSPHATASE FITM2"/>
    <property type="match status" value="1"/>
</dbReference>
<evidence type="ECO:0000256" key="5">
    <source>
        <dbReference type="ARBA" id="ARBA00022989"/>
    </source>
</evidence>
<gene>
    <name evidence="9" type="ORF">COEREDRAFT_30214</name>
</gene>
<keyword evidence="7 8" id="KW-0472">Membrane</keyword>
<evidence type="ECO:0000256" key="1">
    <source>
        <dbReference type="ARBA" id="ARBA00004477"/>
    </source>
</evidence>
<dbReference type="GO" id="GO:0034389">
    <property type="term" value="P:lipid droplet organization"/>
    <property type="evidence" value="ECO:0007669"/>
    <property type="project" value="TreeGrafter"/>
</dbReference>
<evidence type="ECO:0000256" key="6">
    <source>
        <dbReference type="ARBA" id="ARBA00023098"/>
    </source>
</evidence>
<dbReference type="EMBL" id="KZ303494">
    <property type="protein sequence ID" value="PIA17503.1"/>
    <property type="molecule type" value="Genomic_DNA"/>
</dbReference>
<proteinExistence type="predicted"/>
<feature type="transmembrane region" description="Helical" evidence="8">
    <location>
        <begin position="112"/>
        <end position="136"/>
    </location>
</feature>
<feature type="non-terminal residue" evidence="9">
    <location>
        <position position="187"/>
    </location>
</feature>
<feature type="non-terminal residue" evidence="9">
    <location>
        <position position="1"/>
    </location>
</feature>
<evidence type="ECO:0000256" key="7">
    <source>
        <dbReference type="ARBA" id="ARBA00023136"/>
    </source>
</evidence>
<dbReference type="OrthoDB" id="5579088at2759"/>
<dbReference type="InterPro" id="IPR019388">
    <property type="entry name" value="FIT"/>
</dbReference>
<dbReference type="AlphaFoldDB" id="A0A2G5BES4"/>
<dbReference type="Pfam" id="PF10261">
    <property type="entry name" value="FIT"/>
    <property type="match status" value="1"/>
</dbReference>